<comment type="caution">
    <text evidence="3">The sequence shown here is derived from an EMBL/GenBank/DDBJ whole genome shotgun (WGS) entry which is preliminary data.</text>
</comment>
<evidence type="ECO:0000313" key="3">
    <source>
        <dbReference type="EMBL" id="KAG2968458.1"/>
    </source>
</evidence>
<dbReference type="EMBL" id="RCMG01000655">
    <property type="protein sequence ID" value="KAG2850799.1"/>
    <property type="molecule type" value="Genomic_DNA"/>
</dbReference>
<sequence>MTFTTSSTPREKTRSFVATMFATDTLLTSSTIRTPLLILKFTGSTSQMNASLADLKSQLNLPDSVAHSVSDVRAAFAACASGVTFPFISMRGNTS</sequence>
<dbReference type="EMBL" id="RCML01000859">
    <property type="protein sequence ID" value="KAG2968458.1"/>
    <property type="molecule type" value="Genomic_DNA"/>
</dbReference>
<dbReference type="EMBL" id="RCMI01000859">
    <property type="protein sequence ID" value="KAG2895700.1"/>
    <property type="molecule type" value="Genomic_DNA"/>
</dbReference>
<evidence type="ECO:0000313" key="1">
    <source>
        <dbReference type="EMBL" id="KAG2850799.1"/>
    </source>
</evidence>
<reference evidence="3" key="1">
    <citation type="submission" date="2018-10" db="EMBL/GenBank/DDBJ databases">
        <title>Effector identification in a new, highly contiguous assembly of the strawberry crown rot pathogen Phytophthora cactorum.</title>
        <authorList>
            <person name="Armitage A.D."/>
            <person name="Nellist C.F."/>
            <person name="Bates H."/>
            <person name="Vickerstaff R.J."/>
            <person name="Harrison R.J."/>
        </authorList>
    </citation>
    <scope>NUCLEOTIDE SEQUENCE</scope>
    <source>
        <strain evidence="1">15-7</strain>
        <strain evidence="2">4032</strain>
        <strain evidence="3">P415</strain>
    </source>
</reference>
<organism evidence="3 4">
    <name type="scientific">Phytophthora cactorum</name>
    <dbReference type="NCBI Taxonomy" id="29920"/>
    <lineage>
        <taxon>Eukaryota</taxon>
        <taxon>Sar</taxon>
        <taxon>Stramenopiles</taxon>
        <taxon>Oomycota</taxon>
        <taxon>Peronosporomycetes</taxon>
        <taxon>Peronosporales</taxon>
        <taxon>Peronosporaceae</taxon>
        <taxon>Phytophthora</taxon>
    </lineage>
</organism>
<evidence type="ECO:0000313" key="2">
    <source>
        <dbReference type="EMBL" id="KAG2895700.1"/>
    </source>
</evidence>
<dbReference type="Proteomes" id="UP000697107">
    <property type="component" value="Unassembled WGS sequence"/>
</dbReference>
<dbReference type="Proteomes" id="UP000774804">
    <property type="component" value="Unassembled WGS sequence"/>
</dbReference>
<accession>A0A8T1F571</accession>
<dbReference type="Proteomes" id="UP000735874">
    <property type="component" value="Unassembled WGS sequence"/>
</dbReference>
<name>A0A8T1F571_9STRA</name>
<dbReference type="AlphaFoldDB" id="A0A8T1F571"/>
<gene>
    <name evidence="1" type="ORF">PC113_g16462</name>
    <name evidence="2" type="ORF">PC115_g17704</name>
    <name evidence="3" type="ORF">PC118_g18002</name>
</gene>
<proteinExistence type="predicted"/>
<evidence type="ECO:0000313" key="4">
    <source>
        <dbReference type="Proteomes" id="UP000697107"/>
    </source>
</evidence>
<protein>
    <submittedName>
        <fullName evidence="3">Uncharacterized protein</fullName>
    </submittedName>
</protein>